<feature type="compositionally biased region" description="Polar residues" evidence="1">
    <location>
        <begin position="97"/>
        <end position="106"/>
    </location>
</feature>
<organism evidence="3 4">
    <name type="scientific">Aphanomyces stellatus</name>
    <dbReference type="NCBI Taxonomy" id="120398"/>
    <lineage>
        <taxon>Eukaryota</taxon>
        <taxon>Sar</taxon>
        <taxon>Stramenopiles</taxon>
        <taxon>Oomycota</taxon>
        <taxon>Saprolegniomycetes</taxon>
        <taxon>Saprolegniales</taxon>
        <taxon>Verrucalvaceae</taxon>
        <taxon>Aphanomyces</taxon>
    </lineage>
</organism>
<feature type="region of interest" description="Disordered" evidence="1">
    <location>
        <begin position="26"/>
        <end position="164"/>
    </location>
</feature>
<dbReference type="EMBL" id="VJMH01005767">
    <property type="protein sequence ID" value="KAF0693111.1"/>
    <property type="molecule type" value="Genomic_DNA"/>
</dbReference>
<feature type="compositionally biased region" description="Basic and acidic residues" evidence="1">
    <location>
        <begin position="49"/>
        <end position="69"/>
    </location>
</feature>
<dbReference type="Proteomes" id="UP000332933">
    <property type="component" value="Unassembled WGS sequence"/>
</dbReference>
<proteinExistence type="predicted"/>
<sequence length="492" mass="52937">MSSNQDTKEVVVARLSAWEREREIRSENKARREWVATKKQAKLQAANKAEAKPKTSATKKDAKPWKKGAEPATVESDEEIVPSQNAISSHAAEAKEQSQPTTSAFGNQYGEFKVPKKGLQQPKIHTLHHPSASPSLILPTPDVIAPDDDAESVASDATDSDDEKLTDSLELSIAMSPKKVKTKVAVTNVDYKSSSRDLPQSAKPHAFVTHQPTTEKPQMNKFYLASPSLDPLKSTRNTLPDVVRRPLPPPLRDHQEPNHSSFASTVAPAAGTKAGKIADGKGTEAPPVSTHAAKSATKAMEGSPPSRTQSIKPLAKRPTRDLAPPPAAKAVAIESKESKPTLEEVGKRRSNDSTMKGVNPSASKPTTTRVPSSPSGLTLSMEEDQLRREIASLNSKLKQDAKARDCAASPSSADETESETLVAYGGGAHHKIGTRTAPVDRCSLEKRLQMSGVHQTRVRKGPTVVVADDKPSEAKKADKVTVKKDLAFMLLS</sequence>
<gene>
    <name evidence="3" type="primary">Aste57867_15879</name>
    <name evidence="2" type="ORF">As57867_015823</name>
    <name evidence="3" type="ORF">ASTE57867_15879</name>
</gene>
<dbReference type="AlphaFoldDB" id="A0A485L440"/>
<protein>
    <submittedName>
        <fullName evidence="3">Aste57867_15879 protein</fullName>
    </submittedName>
</protein>
<dbReference type="OrthoDB" id="79923at2759"/>
<accession>A0A485L440</accession>
<feature type="compositionally biased region" description="Basic and acidic residues" evidence="1">
    <location>
        <begin position="26"/>
        <end position="36"/>
    </location>
</feature>
<feature type="compositionally biased region" description="Basic and acidic residues" evidence="1">
    <location>
        <begin position="334"/>
        <end position="351"/>
    </location>
</feature>
<feature type="region of interest" description="Disordered" evidence="1">
    <location>
        <begin position="396"/>
        <end position="418"/>
    </location>
</feature>
<evidence type="ECO:0000313" key="4">
    <source>
        <dbReference type="Proteomes" id="UP000332933"/>
    </source>
</evidence>
<dbReference type="EMBL" id="CAADRA010005788">
    <property type="protein sequence ID" value="VFT92666.1"/>
    <property type="molecule type" value="Genomic_DNA"/>
</dbReference>
<evidence type="ECO:0000313" key="3">
    <source>
        <dbReference type="EMBL" id="VFT92666.1"/>
    </source>
</evidence>
<evidence type="ECO:0000313" key="2">
    <source>
        <dbReference type="EMBL" id="KAF0693111.1"/>
    </source>
</evidence>
<reference evidence="3 4" key="1">
    <citation type="submission" date="2019-03" db="EMBL/GenBank/DDBJ databases">
        <authorList>
            <person name="Gaulin E."/>
            <person name="Dumas B."/>
        </authorList>
    </citation>
    <scope>NUCLEOTIDE SEQUENCE [LARGE SCALE GENOMIC DNA]</scope>
    <source>
        <strain evidence="3">CBS 568.67</strain>
    </source>
</reference>
<name>A0A485L440_9STRA</name>
<reference evidence="2" key="2">
    <citation type="submission" date="2019-06" db="EMBL/GenBank/DDBJ databases">
        <title>Genomics analysis of Aphanomyces spp. identifies a new class of oomycete effector associated with host adaptation.</title>
        <authorList>
            <person name="Gaulin E."/>
        </authorList>
    </citation>
    <scope>NUCLEOTIDE SEQUENCE</scope>
    <source>
        <strain evidence="2">CBS 578.67</strain>
    </source>
</reference>
<keyword evidence="4" id="KW-1185">Reference proteome</keyword>
<feature type="region of interest" description="Disordered" evidence="1">
    <location>
        <begin position="225"/>
        <end position="383"/>
    </location>
</feature>
<evidence type="ECO:0000256" key="1">
    <source>
        <dbReference type="SAM" id="MobiDB-lite"/>
    </source>
</evidence>
<feature type="compositionally biased region" description="Polar residues" evidence="1">
    <location>
        <begin position="352"/>
        <end position="378"/>
    </location>
</feature>